<dbReference type="PATRIC" id="fig|1172194.4.peg.918"/>
<feature type="domain" description="Thiolase N-terminal" evidence="7">
    <location>
        <begin position="6"/>
        <end position="188"/>
    </location>
</feature>
<accession>I8I3X1</accession>
<evidence type="ECO:0000313" key="10">
    <source>
        <dbReference type="Proteomes" id="UP000003704"/>
    </source>
</evidence>
<dbReference type="GO" id="GO:0008289">
    <property type="term" value="F:lipid binding"/>
    <property type="evidence" value="ECO:0007669"/>
    <property type="project" value="UniProtKB-KW"/>
</dbReference>
<evidence type="ECO:0000256" key="1">
    <source>
        <dbReference type="ARBA" id="ARBA00012352"/>
    </source>
</evidence>
<evidence type="ECO:0000256" key="2">
    <source>
        <dbReference type="ARBA" id="ARBA00022448"/>
    </source>
</evidence>
<protein>
    <recommendedName>
        <fullName evidence="1">propanoyl-CoA C-acyltransferase</fullName>
        <ecNumber evidence="1">2.3.1.176</ecNumber>
    </recommendedName>
    <alternativeName>
        <fullName evidence="6">Propanoyl-CoA C-acyltransferase</fullName>
    </alternativeName>
</protein>
<evidence type="ECO:0000259" key="8">
    <source>
        <dbReference type="Pfam" id="PF22691"/>
    </source>
</evidence>
<dbReference type="GO" id="GO:0006869">
    <property type="term" value="P:lipid transport"/>
    <property type="evidence" value="ECO:0007669"/>
    <property type="project" value="UniProtKB-KW"/>
</dbReference>
<dbReference type="Pfam" id="PF22691">
    <property type="entry name" value="Thiolase_C_1"/>
    <property type="match status" value="1"/>
</dbReference>
<evidence type="ECO:0000313" key="9">
    <source>
        <dbReference type="EMBL" id="EIT70821.1"/>
    </source>
</evidence>
<dbReference type="AlphaFoldDB" id="I8I3X1"/>
<dbReference type="Gene3D" id="3.40.47.10">
    <property type="match status" value="1"/>
</dbReference>
<dbReference type="PANTHER" id="PTHR42870">
    <property type="entry name" value="ACETYL-COA C-ACETYLTRANSFERASE"/>
    <property type="match status" value="1"/>
</dbReference>
<dbReference type="Pfam" id="PF00108">
    <property type="entry name" value="Thiolase_N"/>
    <property type="match status" value="1"/>
</dbReference>
<dbReference type="SUPFAM" id="SSF53901">
    <property type="entry name" value="Thiolase-like"/>
    <property type="match status" value="2"/>
</dbReference>
<dbReference type="Proteomes" id="UP000003704">
    <property type="component" value="Unassembled WGS sequence"/>
</dbReference>
<dbReference type="InterPro" id="IPR055140">
    <property type="entry name" value="Thiolase_C_2"/>
</dbReference>
<dbReference type="RefSeq" id="WP_007183914.1">
    <property type="nucleotide sequence ID" value="NZ_AKGD01000001.1"/>
</dbReference>
<name>I8I3X1_9GAMM</name>
<dbReference type="InterPro" id="IPR020616">
    <property type="entry name" value="Thiolase_N"/>
</dbReference>
<reference evidence="9 10" key="1">
    <citation type="journal article" date="2012" name="J. Bacteriol.">
        <title>Genome Sequence of n-Alkane-Degrading Hydrocarboniphaga effusa Strain AP103T (ATCC BAA-332T).</title>
        <authorList>
            <person name="Chang H.K."/>
            <person name="Zylstra G.J."/>
            <person name="Chae J.C."/>
        </authorList>
    </citation>
    <scope>NUCLEOTIDE SEQUENCE [LARGE SCALE GENOMIC DNA]</scope>
    <source>
        <strain evidence="9 10">AP103</strain>
    </source>
</reference>
<keyword evidence="5" id="KW-0446">Lipid-binding</keyword>
<evidence type="ECO:0000259" key="7">
    <source>
        <dbReference type="Pfam" id="PF00108"/>
    </source>
</evidence>
<feature type="domain" description="Thiolase C-terminal" evidence="8">
    <location>
        <begin position="256"/>
        <end position="388"/>
    </location>
</feature>
<dbReference type="GO" id="GO:0003988">
    <property type="term" value="F:acetyl-CoA C-acyltransferase activity"/>
    <property type="evidence" value="ECO:0007669"/>
    <property type="project" value="UniProtKB-ARBA"/>
</dbReference>
<organism evidence="9 10">
    <name type="scientific">Hydrocarboniphaga effusa AP103</name>
    <dbReference type="NCBI Taxonomy" id="1172194"/>
    <lineage>
        <taxon>Bacteria</taxon>
        <taxon>Pseudomonadati</taxon>
        <taxon>Pseudomonadota</taxon>
        <taxon>Gammaproteobacteria</taxon>
        <taxon>Nevskiales</taxon>
        <taxon>Nevskiaceae</taxon>
        <taxon>Hydrocarboniphaga</taxon>
    </lineage>
</organism>
<dbReference type="InterPro" id="IPR020613">
    <property type="entry name" value="Thiolase_CS"/>
</dbReference>
<dbReference type="STRING" id="1172194.WQQ_09580"/>
<dbReference type="EMBL" id="AKGD01000001">
    <property type="protein sequence ID" value="EIT70821.1"/>
    <property type="molecule type" value="Genomic_DNA"/>
</dbReference>
<keyword evidence="10" id="KW-1185">Reference proteome</keyword>
<dbReference type="EC" id="2.3.1.176" evidence="1"/>
<dbReference type="PANTHER" id="PTHR42870:SF1">
    <property type="entry name" value="NON-SPECIFIC LIPID-TRANSFER PROTEIN-LIKE 2"/>
    <property type="match status" value="1"/>
</dbReference>
<evidence type="ECO:0000256" key="4">
    <source>
        <dbReference type="ARBA" id="ARBA00023055"/>
    </source>
</evidence>
<gene>
    <name evidence="9" type="ORF">WQQ_09580</name>
</gene>
<dbReference type="PIRSF" id="PIRSF000429">
    <property type="entry name" value="Ac-CoA_Ac_transf"/>
    <property type="match status" value="1"/>
</dbReference>
<evidence type="ECO:0000256" key="5">
    <source>
        <dbReference type="ARBA" id="ARBA00023121"/>
    </source>
</evidence>
<dbReference type="InterPro" id="IPR002155">
    <property type="entry name" value="Thiolase"/>
</dbReference>
<dbReference type="CDD" id="cd00829">
    <property type="entry name" value="SCP-x_thiolase"/>
    <property type="match status" value="1"/>
</dbReference>
<evidence type="ECO:0000256" key="6">
    <source>
        <dbReference type="ARBA" id="ARBA00032316"/>
    </source>
</evidence>
<dbReference type="InterPro" id="IPR016039">
    <property type="entry name" value="Thiolase-like"/>
</dbReference>
<proteinExistence type="predicted"/>
<evidence type="ECO:0000256" key="3">
    <source>
        <dbReference type="ARBA" id="ARBA00022679"/>
    </source>
</evidence>
<keyword evidence="2" id="KW-0813">Transport</keyword>
<keyword evidence="3" id="KW-0808">Transferase</keyword>
<dbReference type="PROSITE" id="PS00737">
    <property type="entry name" value="THIOLASE_2"/>
    <property type="match status" value="1"/>
</dbReference>
<keyword evidence="4" id="KW-0445">Lipid transport</keyword>
<sequence length="391" mass="41741">MSQAYIAGVGMIPFLKPGKSETYEKMAEAAVRAALADAGIDYSQIEEAAVGYTMGDSCNGQEALYRLGLTGIPIVNVENACASGSSAVYLMRRAVESGDADIAIAVGFEQMPQGSPMNSFADRPMFSKIKEATRAIQGWEEDTAIPLQVFGGAYNELKRQYGYQDETFAMLSVKSRAHAQHNPYALFRETTTVEAVLNSKPIWGPLTLFQCSPSTCGAAAAIIVSERVKRRLGLDRAVRIAGQALATDVDESFSSMSMCDVVGAKVSARAAAKAFDLASVGPEDIDVVELHDCFTSNEIVCYEALGFTKPGESEKFIVEKQNTYGGRVVVNPSGGLLSKGHPIGATGIAQMCELVWQLRGEAGKRQVEGARVAMQHNVGLGGASVVTILRK</sequence>
<comment type="caution">
    <text evidence="9">The sequence shown here is derived from an EMBL/GenBank/DDBJ whole genome shotgun (WGS) entry which is preliminary data.</text>
</comment>
<dbReference type="NCBIfam" id="NF006102">
    <property type="entry name" value="PRK08256.1"/>
    <property type="match status" value="1"/>
</dbReference>